<evidence type="ECO:0000313" key="5">
    <source>
        <dbReference type="EMBL" id="SFZ81778.1"/>
    </source>
</evidence>
<evidence type="ECO:0000256" key="2">
    <source>
        <dbReference type="ARBA" id="ARBA00022801"/>
    </source>
</evidence>
<dbReference type="EMBL" id="LT634361">
    <property type="protein sequence ID" value="SFZ81778.1"/>
    <property type="molecule type" value="Genomic_DNA"/>
</dbReference>
<dbReference type="Gene3D" id="3.50.30.60">
    <property type="entry name" value="LD-carboxypeptidase A C-terminal domain-like"/>
    <property type="match status" value="1"/>
</dbReference>
<organism evidence="5 6">
    <name type="scientific">Tenacibaculum maritimum NCIMB 2154</name>
    <dbReference type="NCBI Taxonomy" id="1349785"/>
    <lineage>
        <taxon>Bacteria</taxon>
        <taxon>Pseudomonadati</taxon>
        <taxon>Bacteroidota</taxon>
        <taxon>Flavobacteriia</taxon>
        <taxon>Flavobacteriales</taxon>
        <taxon>Flavobacteriaceae</taxon>
        <taxon>Tenacibaculum</taxon>
    </lineage>
</organism>
<dbReference type="PANTHER" id="PTHR30237:SF4">
    <property type="entry name" value="LD-CARBOXYPEPTIDASE C-TERMINAL DOMAIN-CONTAINING PROTEIN"/>
    <property type="match status" value="1"/>
</dbReference>
<protein>
    <submittedName>
        <fullName evidence="5">Carboxypeptidase</fullName>
    </submittedName>
</protein>
<keyword evidence="6" id="KW-1185">Reference proteome</keyword>
<evidence type="ECO:0000256" key="1">
    <source>
        <dbReference type="ARBA" id="ARBA00010233"/>
    </source>
</evidence>
<dbReference type="Proteomes" id="UP000231564">
    <property type="component" value="Chromosome MARIT"/>
</dbReference>
<dbReference type="Pfam" id="PF17676">
    <property type="entry name" value="Peptidase_S66C"/>
    <property type="match status" value="1"/>
</dbReference>
<dbReference type="SUPFAM" id="SSF141986">
    <property type="entry name" value="LD-carboxypeptidase A C-terminal domain-like"/>
    <property type="match status" value="1"/>
</dbReference>
<dbReference type="PIRSF" id="PIRSF028757">
    <property type="entry name" value="LD-carboxypeptidase"/>
    <property type="match status" value="1"/>
</dbReference>
<dbReference type="Gene3D" id="3.40.50.10740">
    <property type="entry name" value="Class I glutamine amidotransferase-like"/>
    <property type="match status" value="1"/>
</dbReference>
<proteinExistence type="inferred from homology"/>
<keyword evidence="2" id="KW-0378">Hydrolase</keyword>
<dbReference type="InterPro" id="IPR027461">
    <property type="entry name" value="Carboxypeptidase_A_C_sf"/>
</dbReference>
<sequence>MIKPKKLQKGDKIATISLSWGGAGEIPHRYNIGKKQIQEVFGLEVTETKHALRSAKWIYENPKARAEDLMEALEDASIKAIFSNIGGNDSIRILPYINFDIIKNNPKIFIGFSDATVTHFCFYKAGVTSFYGTSTLVGFAENNGMHSYQIKDIKRTLFSNAPNGIILPNTNGWTSERLEWNLPKNQNLSRKLIQSSGWKFLQGTKIATGTLLGGCYDVLETLKDTAIWVSPAQWKGTIMFIETSESMMPPYLFLQILRNYAASGILHNINGLLIGRPYHNKYVKEYEEAIIQVIKKEAGLTELPIITEADFGHTCPTFTIPYGIKAEINPDAKTFAILENAVI</sequence>
<feature type="domain" description="LD-carboxypeptidase C-terminal" evidence="4">
    <location>
        <begin position="208"/>
        <end position="328"/>
    </location>
</feature>
<accession>A0A2H1E8K6</accession>
<dbReference type="AlphaFoldDB" id="A0A2H1E8K6"/>
<dbReference type="SUPFAM" id="SSF52317">
    <property type="entry name" value="Class I glutamine amidotransferase-like"/>
    <property type="match status" value="1"/>
</dbReference>
<dbReference type="InterPro" id="IPR040921">
    <property type="entry name" value="Peptidase_S66C"/>
</dbReference>
<gene>
    <name evidence="5" type="ORF">MARIT_1283</name>
</gene>
<dbReference type="InterPro" id="IPR003507">
    <property type="entry name" value="S66_fam"/>
</dbReference>
<evidence type="ECO:0000259" key="4">
    <source>
        <dbReference type="Pfam" id="PF17676"/>
    </source>
</evidence>
<keyword evidence="5" id="KW-0121">Carboxypeptidase</keyword>
<keyword evidence="5" id="KW-0645">Protease</keyword>
<dbReference type="InterPro" id="IPR027478">
    <property type="entry name" value="LdcA_N"/>
</dbReference>
<dbReference type="InterPro" id="IPR040449">
    <property type="entry name" value="Peptidase_S66_N"/>
</dbReference>
<dbReference type="GO" id="GO:0004180">
    <property type="term" value="F:carboxypeptidase activity"/>
    <property type="evidence" value="ECO:0007669"/>
    <property type="project" value="UniProtKB-KW"/>
</dbReference>
<feature type="domain" description="LD-carboxypeptidase N-terminal" evidence="3">
    <location>
        <begin position="13"/>
        <end position="132"/>
    </location>
</feature>
<dbReference type="CDD" id="cd07062">
    <property type="entry name" value="Peptidase_S66_mccF_like"/>
    <property type="match status" value="1"/>
</dbReference>
<dbReference type="GeneID" id="47722822"/>
<dbReference type="PANTHER" id="PTHR30237">
    <property type="entry name" value="MURAMOYLTETRAPEPTIDE CARBOXYPEPTIDASE"/>
    <property type="match status" value="1"/>
</dbReference>
<dbReference type="Pfam" id="PF02016">
    <property type="entry name" value="Peptidase_S66"/>
    <property type="match status" value="1"/>
</dbReference>
<evidence type="ECO:0000259" key="3">
    <source>
        <dbReference type="Pfam" id="PF02016"/>
    </source>
</evidence>
<name>A0A2H1E8K6_9FLAO</name>
<evidence type="ECO:0000313" key="6">
    <source>
        <dbReference type="Proteomes" id="UP000231564"/>
    </source>
</evidence>
<dbReference type="KEGG" id="tmar:MARIT_1283"/>
<comment type="similarity">
    <text evidence="1">Belongs to the peptidase S66 family.</text>
</comment>
<dbReference type="STRING" id="1349785.GCA_000509405_01512"/>
<reference evidence="5 6" key="1">
    <citation type="submission" date="2016-11" db="EMBL/GenBank/DDBJ databases">
        <authorList>
            <person name="Jaros S."/>
            <person name="Januszkiewicz K."/>
            <person name="Wedrychowicz H."/>
        </authorList>
    </citation>
    <scope>NUCLEOTIDE SEQUENCE [LARGE SCALE GENOMIC DNA]</scope>
    <source>
        <strain evidence="5">NCIMB 2154T</strain>
    </source>
</reference>
<dbReference type="RefSeq" id="WP_262906646.1">
    <property type="nucleotide sequence ID" value="NZ_CP138495.1"/>
</dbReference>
<dbReference type="InterPro" id="IPR029062">
    <property type="entry name" value="Class_I_gatase-like"/>
</dbReference>